<sequence>MEFFAKIDHFNVFVYLKTAYLARIYSHQNLSSSVTTYQLISLNRNRDRSPMDPISMRHSWKQTSRQVGLRGFDAASTLPSDTSSKRQASSQEQISTEENFHSYRPGCLQILVSSAPWPKTCSWRVWHVSESSPDMITCKPICLRLVSRGLPETEKHGKGSMRLKSLGTSDLSDCPALLHVLSQDNCGVLLSARAASALYWTARRLMSERMLAGVIFLKKYYTPQLDYGKKR</sequence>
<reference evidence="2" key="1">
    <citation type="submission" date="2020-08" db="EMBL/GenBank/DDBJ databases">
        <title>Multicomponent nature underlies the extraordinary mechanical properties of spider dragline silk.</title>
        <authorList>
            <person name="Kono N."/>
            <person name="Nakamura H."/>
            <person name="Mori M."/>
            <person name="Yoshida Y."/>
            <person name="Ohtoshi R."/>
            <person name="Malay A.D."/>
            <person name="Moran D.A.P."/>
            <person name="Tomita M."/>
            <person name="Numata K."/>
            <person name="Arakawa K."/>
        </authorList>
    </citation>
    <scope>NUCLEOTIDE SEQUENCE</scope>
</reference>
<evidence type="ECO:0000313" key="3">
    <source>
        <dbReference type="Proteomes" id="UP000887159"/>
    </source>
</evidence>
<evidence type="ECO:0000256" key="1">
    <source>
        <dbReference type="SAM" id="MobiDB-lite"/>
    </source>
</evidence>
<dbReference type="EMBL" id="BMAU01021370">
    <property type="protein sequence ID" value="GFY25107.1"/>
    <property type="molecule type" value="Genomic_DNA"/>
</dbReference>
<dbReference type="Proteomes" id="UP000887159">
    <property type="component" value="Unassembled WGS sequence"/>
</dbReference>
<gene>
    <name evidence="2" type="ORF">TNCV_2692981</name>
</gene>
<organism evidence="2 3">
    <name type="scientific">Trichonephila clavipes</name>
    <name type="common">Golden silk orbweaver</name>
    <name type="synonym">Nephila clavipes</name>
    <dbReference type="NCBI Taxonomy" id="2585209"/>
    <lineage>
        <taxon>Eukaryota</taxon>
        <taxon>Metazoa</taxon>
        <taxon>Ecdysozoa</taxon>
        <taxon>Arthropoda</taxon>
        <taxon>Chelicerata</taxon>
        <taxon>Arachnida</taxon>
        <taxon>Araneae</taxon>
        <taxon>Araneomorphae</taxon>
        <taxon>Entelegynae</taxon>
        <taxon>Araneoidea</taxon>
        <taxon>Nephilidae</taxon>
        <taxon>Trichonephila</taxon>
    </lineage>
</organism>
<evidence type="ECO:0000313" key="2">
    <source>
        <dbReference type="EMBL" id="GFY25107.1"/>
    </source>
</evidence>
<feature type="region of interest" description="Disordered" evidence="1">
    <location>
        <begin position="76"/>
        <end position="96"/>
    </location>
</feature>
<accession>A0A8X6VZ69</accession>
<comment type="caution">
    <text evidence="2">The sequence shown here is derived from an EMBL/GenBank/DDBJ whole genome shotgun (WGS) entry which is preliminary data.</text>
</comment>
<feature type="compositionally biased region" description="Polar residues" evidence="1">
    <location>
        <begin position="77"/>
        <end position="96"/>
    </location>
</feature>
<name>A0A8X6VZ69_TRICX</name>
<keyword evidence="3" id="KW-1185">Reference proteome</keyword>
<dbReference type="AlphaFoldDB" id="A0A8X6VZ69"/>
<protein>
    <submittedName>
        <fullName evidence="2">Uncharacterized protein</fullName>
    </submittedName>
</protein>
<proteinExistence type="predicted"/>